<evidence type="ECO:0000313" key="2">
    <source>
        <dbReference type="Proteomes" id="UP000308652"/>
    </source>
</evidence>
<protein>
    <submittedName>
        <fullName evidence="1">Uncharacterized protein</fullName>
    </submittedName>
</protein>
<evidence type="ECO:0000313" key="1">
    <source>
        <dbReference type="EMBL" id="TFK38882.1"/>
    </source>
</evidence>
<keyword evidence="2" id="KW-1185">Reference proteome</keyword>
<dbReference type="AlphaFoldDB" id="A0A5C3M157"/>
<proteinExistence type="predicted"/>
<reference evidence="1 2" key="1">
    <citation type="journal article" date="2019" name="Nat. Ecol. Evol.">
        <title>Megaphylogeny resolves global patterns of mushroom evolution.</title>
        <authorList>
            <person name="Varga T."/>
            <person name="Krizsan K."/>
            <person name="Foldi C."/>
            <person name="Dima B."/>
            <person name="Sanchez-Garcia M."/>
            <person name="Sanchez-Ramirez S."/>
            <person name="Szollosi G.J."/>
            <person name="Szarkandi J.G."/>
            <person name="Papp V."/>
            <person name="Albert L."/>
            <person name="Andreopoulos W."/>
            <person name="Angelini C."/>
            <person name="Antonin V."/>
            <person name="Barry K.W."/>
            <person name="Bougher N.L."/>
            <person name="Buchanan P."/>
            <person name="Buyck B."/>
            <person name="Bense V."/>
            <person name="Catcheside P."/>
            <person name="Chovatia M."/>
            <person name="Cooper J."/>
            <person name="Damon W."/>
            <person name="Desjardin D."/>
            <person name="Finy P."/>
            <person name="Geml J."/>
            <person name="Haridas S."/>
            <person name="Hughes K."/>
            <person name="Justo A."/>
            <person name="Karasinski D."/>
            <person name="Kautmanova I."/>
            <person name="Kiss B."/>
            <person name="Kocsube S."/>
            <person name="Kotiranta H."/>
            <person name="LaButti K.M."/>
            <person name="Lechner B.E."/>
            <person name="Liimatainen K."/>
            <person name="Lipzen A."/>
            <person name="Lukacs Z."/>
            <person name="Mihaltcheva S."/>
            <person name="Morgado L.N."/>
            <person name="Niskanen T."/>
            <person name="Noordeloos M.E."/>
            <person name="Ohm R.A."/>
            <person name="Ortiz-Santana B."/>
            <person name="Ovrebo C."/>
            <person name="Racz N."/>
            <person name="Riley R."/>
            <person name="Savchenko A."/>
            <person name="Shiryaev A."/>
            <person name="Soop K."/>
            <person name="Spirin V."/>
            <person name="Szebenyi C."/>
            <person name="Tomsovsky M."/>
            <person name="Tulloss R.E."/>
            <person name="Uehling J."/>
            <person name="Grigoriev I.V."/>
            <person name="Vagvolgyi C."/>
            <person name="Papp T."/>
            <person name="Martin F.M."/>
            <person name="Miettinen O."/>
            <person name="Hibbett D.S."/>
            <person name="Nagy L.G."/>
        </authorList>
    </citation>
    <scope>NUCLEOTIDE SEQUENCE [LARGE SCALE GENOMIC DNA]</scope>
    <source>
        <strain evidence="1 2">CBS 166.37</strain>
    </source>
</reference>
<dbReference type="EMBL" id="ML213601">
    <property type="protein sequence ID" value="TFK38882.1"/>
    <property type="molecule type" value="Genomic_DNA"/>
</dbReference>
<dbReference type="OrthoDB" id="2984821at2759"/>
<organism evidence="1 2">
    <name type="scientific">Crucibulum laeve</name>
    <dbReference type="NCBI Taxonomy" id="68775"/>
    <lineage>
        <taxon>Eukaryota</taxon>
        <taxon>Fungi</taxon>
        <taxon>Dikarya</taxon>
        <taxon>Basidiomycota</taxon>
        <taxon>Agaricomycotina</taxon>
        <taxon>Agaricomycetes</taxon>
        <taxon>Agaricomycetidae</taxon>
        <taxon>Agaricales</taxon>
        <taxon>Agaricineae</taxon>
        <taxon>Nidulariaceae</taxon>
        <taxon>Crucibulum</taxon>
    </lineage>
</organism>
<sequence>MYSNLTLALHSIMDLAPSPPSPSSPPPLYTASSALAVTPAPPLPSLSALLSAYLQHAGFSLPSAEAITAFERALEKHPDSGDEVSRVIALVRRRYWYCVLKGRGIEDVGADMNREEEEEKRCMPCGCCGRMVIASKKHAHAQEGEHVVVSESALVKVTKKSTSTTTTSKTTKTTSKPNLIVQAAYPQRHVRRRVKRAHSIRICRRLVQRVCSIG</sequence>
<name>A0A5C3M157_9AGAR</name>
<accession>A0A5C3M157</accession>
<dbReference type="Proteomes" id="UP000308652">
    <property type="component" value="Unassembled WGS sequence"/>
</dbReference>
<gene>
    <name evidence="1" type="ORF">BDQ12DRAFT_83766</name>
</gene>